<proteinExistence type="predicted"/>
<dbReference type="Proteomes" id="UP001515683">
    <property type="component" value="Unassembled WGS sequence"/>
</dbReference>
<protein>
    <submittedName>
        <fullName evidence="1">Uncharacterized protein</fullName>
    </submittedName>
</protein>
<evidence type="ECO:0000313" key="2">
    <source>
        <dbReference type="Proteomes" id="UP001515683"/>
    </source>
</evidence>
<dbReference type="RefSeq" id="WP_167015481.1">
    <property type="nucleotide sequence ID" value="NZ_VWXF01000005.1"/>
</dbReference>
<accession>A0ABX0RGY0</accession>
<dbReference type="EMBL" id="VWXF01000005">
    <property type="protein sequence ID" value="NIF22694.1"/>
    <property type="molecule type" value="Genomic_DNA"/>
</dbReference>
<evidence type="ECO:0000313" key="1">
    <source>
        <dbReference type="EMBL" id="NIF22694.1"/>
    </source>
</evidence>
<organism evidence="1 2">
    <name type="scientific">Candidatus Pantoea multigeneris</name>
    <dbReference type="NCBI Taxonomy" id="2608357"/>
    <lineage>
        <taxon>Bacteria</taxon>
        <taxon>Pseudomonadati</taxon>
        <taxon>Pseudomonadota</taxon>
        <taxon>Gammaproteobacteria</taxon>
        <taxon>Enterobacterales</taxon>
        <taxon>Erwiniaceae</taxon>
        <taxon>Pantoea</taxon>
    </lineage>
</organism>
<gene>
    <name evidence="1" type="ORF">F3J40_13940</name>
</gene>
<name>A0ABX0RGY0_9GAMM</name>
<sequence>MLLCLRIGVGVKVLSPAYLLSGISGFDNFNFNGEALLKRQGYAGAKQGQGLSGCTKKYRLSIGEGRVCVFSAICTKLRQKEGFVTVKRQQKISELLSISNSFG</sequence>
<keyword evidence="2" id="KW-1185">Reference proteome</keyword>
<reference evidence="1 2" key="1">
    <citation type="journal article" date="2019" name="bioRxiv">
        <title>Bacteria contribute to plant secondary compound degradation in a generalist herbivore system.</title>
        <authorList>
            <person name="Francoeur C.B."/>
            <person name="Khadempour L."/>
            <person name="Moreira-Soto R.D."/>
            <person name="Gotting K."/>
            <person name="Book A.J."/>
            <person name="Pinto-Tomas A.A."/>
            <person name="Keefover-Ring K."/>
            <person name="Currie C.R."/>
        </authorList>
    </citation>
    <scope>NUCLEOTIDE SEQUENCE [LARGE SCALE GENOMIC DNA]</scope>
    <source>
        <strain evidence="1">Acro-835</strain>
    </source>
</reference>
<comment type="caution">
    <text evidence="1">The sequence shown here is derived from an EMBL/GenBank/DDBJ whole genome shotgun (WGS) entry which is preliminary data.</text>
</comment>